<comment type="subunit">
    <text evidence="6">Homodimer.</text>
</comment>
<evidence type="ECO:0000256" key="1">
    <source>
        <dbReference type="ARBA" id="ARBA00001298"/>
    </source>
</evidence>
<comment type="similarity">
    <text evidence="6">Belongs to the dTDP-4-dehydrorhamnose 3,5-epimerase family.</text>
</comment>
<dbReference type="GO" id="GO:0019305">
    <property type="term" value="P:dTDP-rhamnose biosynthetic process"/>
    <property type="evidence" value="ECO:0007669"/>
    <property type="project" value="UniProtKB-UniRule"/>
</dbReference>
<evidence type="ECO:0000256" key="6">
    <source>
        <dbReference type="RuleBase" id="RU364069"/>
    </source>
</evidence>
<dbReference type="PANTHER" id="PTHR21047:SF2">
    <property type="entry name" value="THYMIDINE DIPHOSPHO-4-KETO-RHAMNOSE 3,5-EPIMERASE"/>
    <property type="match status" value="1"/>
</dbReference>
<comment type="function">
    <text evidence="2 6">Catalyzes the epimerization of the C3' and C5'positions of dTDP-6-deoxy-D-xylo-4-hexulose, forming dTDP-6-deoxy-L-lyxo-4-hexulose.</text>
</comment>
<name>A0AAW3V975_9BURK</name>
<organism evidence="7 8">
    <name type="scientific">Paraburkholderia fungorum</name>
    <dbReference type="NCBI Taxonomy" id="134537"/>
    <lineage>
        <taxon>Bacteria</taxon>
        <taxon>Pseudomonadati</taxon>
        <taxon>Pseudomonadota</taxon>
        <taxon>Betaproteobacteria</taxon>
        <taxon>Burkholderiales</taxon>
        <taxon>Burkholderiaceae</taxon>
        <taxon>Paraburkholderia</taxon>
    </lineage>
</organism>
<dbReference type="Pfam" id="PF00908">
    <property type="entry name" value="dTDP_sugar_isom"/>
    <property type="match status" value="1"/>
</dbReference>
<evidence type="ECO:0000256" key="4">
    <source>
        <dbReference type="ARBA" id="ARBA00019595"/>
    </source>
</evidence>
<proteinExistence type="inferred from homology"/>
<comment type="pathway">
    <text evidence="6">Carbohydrate biosynthesis; dTDP-L-rhamnose biosynthesis.</text>
</comment>
<gene>
    <name evidence="7" type="ORF">GGD69_007931</name>
</gene>
<sequence>MMGNKVMATALPEVKLIEPEVFCDEFGFCFESFSADEFIDDVAQGFNFVQDRHLRAVRGVLRGLHYQVQRPQGRLVRVVVGEVFDVAVDLRLNSPNFGKWSGARLSAENYRQVWVPPGFAHGFVVLSEVAECLWKTTEYWFPELERCILWNDPDIGIEWPIEVEPILGAKDAAGRRLYEAENFA</sequence>
<dbReference type="Proteomes" id="UP000518681">
    <property type="component" value="Unassembled WGS sequence"/>
</dbReference>
<feature type="site" description="Participates in a stacking interaction with the thymidine ring of dTDP-4-oxo-6-deoxyglucose" evidence="5">
    <location>
        <position position="140"/>
    </location>
</feature>
<reference evidence="7 8" key="1">
    <citation type="submission" date="2020-08" db="EMBL/GenBank/DDBJ databases">
        <title>Genomic Encyclopedia of Type Strains, Phase IV (KMG-V): Genome sequencing to study the core and pangenomes of soil and plant-associated prokaryotes.</title>
        <authorList>
            <person name="Whitman W."/>
        </authorList>
    </citation>
    <scope>NUCLEOTIDE SEQUENCE [LARGE SCALE GENOMIC DNA]</scope>
    <source>
        <strain evidence="7 8">SEMIA 4013</strain>
    </source>
</reference>
<accession>A0AAW3V975</accession>
<protein>
    <recommendedName>
        <fullName evidence="4 6">dTDP-4-dehydrorhamnose 3,5-epimerase</fullName>
        <ecNumber evidence="3 6">5.1.3.13</ecNumber>
    </recommendedName>
    <alternativeName>
        <fullName evidence="6">Thymidine diphospho-4-keto-rhamnose 3,5-epimerase</fullName>
    </alternativeName>
</protein>
<evidence type="ECO:0000256" key="5">
    <source>
        <dbReference type="PIRSR" id="PIRSR600888-3"/>
    </source>
</evidence>
<dbReference type="GO" id="GO:0008830">
    <property type="term" value="F:dTDP-4-dehydrorhamnose 3,5-epimerase activity"/>
    <property type="evidence" value="ECO:0007669"/>
    <property type="project" value="UniProtKB-UniRule"/>
</dbReference>
<evidence type="ECO:0000313" key="7">
    <source>
        <dbReference type="EMBL" id="MBB6207029.1"/>
    </source>
</evidence>
<dbReference type="NCBIfam" id="TIGR01221">
    <property type="entry name" value="rmlC"/>
    <property type="match status" value="1"/>
</dbReference>
<dbReference type="InterPro" id="IPR014710">
    <property type="entry name" value="RmlC-like_jellyroll"/>
</dbReference>
<dbReference type="EMBL" id="JACIIK010000021">
    <property type="protein sequence ID" value="MBB6207029.1"/>
    <property type="molecule type" value="Genomic_DNA"/>
</dbReference>
<keyword evidence="6 7" id="KW-0413">Isomerase</keyword>
<dbReference type="InterPro" id="IPR000888">
    <property type="entry name" value="RmlC-like"/>
</dbReference>
<dbReference type="AlphaFoldDB" id="A0AAW3V975"/>
<comment type="caution">
    <text evidence="7">The sequence shown here is derived from an EMBL/GenBank/DDBJ whole genome shotgun (WGS) entry which is preliminary data.</text>
</comment>
<dbReference type="Gene3D" id="2.60.120.10">
    <property type="entry name" value="Jelly Rolls"/>
    <property type="match status" value="1"/>
</dbReference>
<evidence type="ECO:0000256" key="3">
    <source>
        <dbReference type="ARBA" id="ARBA00012098"/>
    </source>
</evidence>
<dbReference type="SUPFAM" id="SSF51182">
    <property type="entry name" value="RmlC-like cupins"/>
    <property type="match status" value="1"/>
</dbReference>
<dbReference type="PANTHER" id="PTHR21047">
    <property type="entry name" value="DTDP-6-DEOXY-D-GLUCOSE-3,5 EPIMERASE"/>
    <property type="match status" value="1"/>
</dbReference>
<dbReference type="GO" id="GO:0000271">
    <property type="term" value="P:polysaccharide biosynthetic process"/>
    <property type="evidence" value="ECO:0007669"/>
    <property type="project" value="TreeGrafter"/>
</dbReference>
<dbReference type="CDD" id="cd00438">
    <property type="entry name" value="cupin_RmlC"/>
    <property type="match status" value="1"/>
</dbReference>
<dbReference type="InterPro" id="IPR011051">
    <property type="entry name" value="RmlC_Cupin_sf"/>
</dbReference>
<comment type="catalytic activity">
    <reaction evidence="1 6">
        <text>dTDP-4-dehydro-6-deoxy-alpha-D-glucose = dTDP-4-dehydro-beta-L-rhamnose</text>
        <dbReference type="Rhea" id="RHEA:16969"/>
        <dbReference type="ChEBI" id="CHEBI:57649"/>
        <dbReference type="ChEBI" id="CHEBI:62830"/>
        <dbReference type="EC" id="5.1.3.13"/>
    </reaction>
</comment>
<evidence type="ECO:0000313" key="8">
    <source>
        <dbReference type="Proteomes" id="UP000518681"/>
    </source>
</evidence>
<dbReference type="EC" id="5.1.3.13" evidence="3 6"/>
<dbReference type="GO" id="GO:0005829">
    <property type="term" value="C:cytosol"/>
    <property type="evidence" value="ECO:0007669"/>
    <property type="project" value="TreeGrafter"/>
</dbReference>
<evidence type="ECO:0000256" key="2">
    <source>
        <dbReference type="ARBA" id="ARBA00001997"/>
    </source>
</evidence>